<comment type="caution">
    <text evidence="1">The sequence shown here is derived from an EMBL/GenBank/DDBJ whole genome shotgun (WGS) entry which is preliminary data.</text>
</comment>
<reference evidence="1 2" key="1">
    <citation type="submission" date="2019-03" db="EMBL/GenBank/DDBJ databases">
        <title>Single cell metagenomics reveals metabolic interactions within the superorganism composed of flagellate Streblomastix strix and complex community of Bacteroidetes bacteria on its surface.</title>
        <authorList>
            <person name="Treitli S.C."/>
            <person name="Kolisko M."/>
            <person name="Husnik F."/>
            <person name="Keeling P."/>
            <person name="Hampl V."/>
        </authorList>
    </citation>
    <scope>NUCLEOTIDE SEQUENCE [LARGE SCALE GENOMIC DNA]</scope>
    <source>
        <strain evidence="1">ST1C</strain>
    </source>
</reference>
<protein>
    <submittedName>
        <fullName evidence="1">Uncharacterized protein</fullName>
    </submittedName>
</protein>
<sequence>MKKSQYGELFDAFLYISYGFNFPKEKSKSELTKPSNIKELKKTQHISVQLINTTFNDLVSAFVSTLNEIWAFIRRLLALLKPQ</sequence>
<dbReference type="Proteomes" id="UP000324800">
    <property type="component" value="Unassembled WGS sequence"/>
</dbReference>
<organism evidence="1 2">
    <name type="scientific">Streblomastix strix</name>
    <dbReference type="NCBI Taxonomy" id="222440"/>
    <lineage>
        <taxon>Eukaryota</taxon>
        <taxon>Metamonada</taxon>
        <taxon>Preaxostyla</taxon>
        <taxon>Oxymonadida</taxon>
        <taxon>Streblomastigidae</taxon>
        <taxon>Streblomastix</taxon>
    </lineage>
</organism>
<dbReference type="EMBL" id="SNRW01002481">
    <property type="protein sequence ID" value="KAA6392629.1"/>
    <property type="molecule type" value="Genomic_DNA"/>
</dbReference>
<proteinExistence type="predicted"/>
<evidence type="ECO:0000313" key="1">
    <source>
        <dbReference type="EMBL" id="KAA6392629.1"/>
    </source>
</evidence>
<evidence type="ECO:0000313" key="2">
    <source>
        <dbReference type="Proteomes" id="UP000324800"/>
    </source>
</evidence>
<gene>
    <name evidence="1" type="ORF">EZS28_011844</name>
</gene>
<dbReference type="AlphaFoldDB" id="A0A5J4WEA4"/>
<accession>A0A5J4WEA4</accession>
<name>A0A5J4WEA4_9EUKA</name>